<evidence type="ECO:0000256" key="1">
    <source>
        <dbReference type="SAM" id="Phobius"/>
    </source>
</evidence>
<dbReference type="EMBL" id="JBCLYO010000001">
    <property type="protein sequence ID" value="KAL0097300.1"/>
    <property type="molecule type" value="Genomic_DNA"/>
</dbReference>
<keyword evidence="1" id="KW-1133">Transmembrane helix</keyword>
<keyword evidence="1" id="KW-0812">Transmembrane</keyword>
<protein>
    <submittedName>
        <fullName evidence="2">Uncharacterized protein</fullName>
    </submittedName>
</protein>
<keyword evidence="1" id="KW-0472">Membrane</keyword>
<evidence type="ECO:0000313" key="2">
    <source>
        <dbReference type="EMBL" id="KAL0097300.1"/>
    </source>
</evidence>
<organism evidence="2 3">
    <name type="scientific">Phycomyces blakesleeanus</name>
    <dbReference type="NCBI Taxonomy" id="4837"/>
    <lineage>
        <taxon>Eukaryota</taxon>
        <taxon>Fungi</taxon>
        <taxon>Fungi incertae sedis</taxon>
        <taxon>Mucoromycota</taxon>
        <taxon>Mucoromycotina</taxon>
        <taxon>Mucoromycetes</taxon>
        <taxon>Mucorales</taxon>
        <taxon>Phycomycetaceae</taxon>
        <taxon>Phycomyces</taxon>
    </lineage>
</organism>
<feature type="transmembrane region" description="Helical" evidence="1">
    <location>
        <begin position="52"/>
        <end position="69"/>
    </location>
</feature>
<sequence>MAKDPFPVFLQTSVHSIFICIFISPSFCITFILLFLHIVYPPKNISYHRSDYCFYIYIYFVFLFISSSYELRHFK</sequence>
<dbReference type="Proteomes" id="UP001448207">
    <property type="component" value="Unassembled WGS sequence"/>
</dbReference>
<name>A0ABR3BIF7_PHYBL</name>
<gene>
    <name evidence="2" type="ORF">J3Q64DRAFT_1055010</name>
</gene>
<feature type="transmembrane region" description="Helical" evidence="1">
    <location>
        <begin position="16"/>
        <end position="40"/>
    </location>
</feature>
<evidence type="ECO:0000313" key="3">
    <source>
        <dbReference type="Proteomes" id="UP001448207"/>
    </source>
</evidence>
<accession>A0ABR3BIF7</accession>
<proteinExistence type="predicted"/>
<reference evidence="2 3" key="1">
    <citation type="submission" date="2024-04" db="EMBL/GenBank/DDBJ databases">
        <title>Symmetric and asymmetric DNA N6-adenine methylation regulates different biological responses in Mucorales.</title>
        <authorList>
            <consortium name="Lawrence Berkeley National Laboratory"/>
            <person name="Lax C."/>
            <person name="Mondo S.J."/>
            <person name="Osorio-Concepcion M."/>
            <person name="Muszewska A."/>
            <person name="Corrochano-Luque M."/>
            <person name="Gutierrez G."/>
            <person name="Riley R."/>
            <person name="Lipzen A."/>
            <person name="Guo J."/>
            <person name="Hundley H."/>
            <person name="Amirebrahimi M."/>
            <person name="Ng V."/>
            <person name="Lorenzo-Gutierrez D."/>
            <person name="Binder U."/>
            <person name="Yang J."/>
            <person name="Song Y."/>
            <person name="Canovas D."/>
            <person name="Navarro E."/>
            <person name="Freitag M."/>
            <person name="Gabaldon T."/>
            <person name="Grigoriev I.V."/>
            <person name="Corrochano L.M."/>
            <person name="Nicolas F.E."/>
            <person name="Garre V."/>
        </authorList>
    </citation>
    <scope>NUCLEOTIDE SEQUENCE [LARGE SCALE GENOMIC DNA]</scope>
    <source>
        <strain evidence="2 3">L51</strain>
    </source>
</reference>
<comment type="caution">
    <text evidence="2">The sequence shown here is derived from an EMBL/GenBank/DDBJ whole genome shotgun (WGS) entry which is preliminary data.</text>
</comment>
<keyword evidence="3" id="KW-1185">Reference proteome</keyword>